<feature type="domain" description="RNA polymerase sigma factor 70 region 4 type 2" evidence="6">
    <location>
        <begin position="112"/>
        <end position="158"/>
    </location>
</feature>
<dbReference type="Gene3D" id="1.10.10.10">
    <property type="entry name" value="Winged helix-like DNA-binding domain superfamily/Winged helix DNA-binding domain"/>
    <property type="match status" value="1"/>
</dbReference>
<dbReference type="GO" id="GO:0016987">
    <property type="term" value="F:sigma factor activity"/>
    <property type="evidence" value="ECO:0007669"/>
    <property type="project" value="UniProtKB-KW"/>
</dbReference>
<evidence type="ECO:0000313" key="7">
    <source>
        <dbReference type="EMBL" id="PKR82169.1"/>
    </source>
</evidence>
<comment type="similarity">
    <text evidence="1">Belongs to the sigma-70 factor family. ECF subfamily.</text>
</comment>
<evidence type="ECO:0000313" key="8">
    <source>
        <dbReference type="Proteomes" id="UP000236654"/>
    </source>
</evidence>
<dbReference type="Gene3D" id="1.10.1740.10">
    <property type="match status" value="1"/>
</dbReference>
<dbReference type="InterPro" id="IPR013324">
    <property type="entry name" value="RNA_pol_sigma_r3/r4-like"/>
</dbReference>
<dbReference type="Pfam" id="PF08281">
    <property type="entry name" value="Sigma70_r4_2"/>
    <property type="match status" value="1"/>
</dbReference>
<dbReference type="CDD" id="cd06171">
    <property type="entry name" value="Sigma70_r4"/>
    <property type="match status" value="1"/>
</dbReference>
<dbReference type="InterPro" id="IPR013325">
    <property type="entry name" value="RNA_pol_sigma_r2"/>
</dbReference>
<dbReference type="PANTHER" id="PTHR43133:SF25">
    <property type="entry name" value="RNA POLYMERASE SIGMA FACTOR RFAY-RELATED"/>
    <property type="match status" value="1"/>
</dbReference>
<dbReference type="SUPFAM" id="SSF88659">
    <property type="entry name" value="Sigma3 and sigma4 domains of RNA polymerase sigma factors"/>
    <property type="match status" value="1"/>
</dbReference>
<dbReference type="AlphaFoldDB" id="A0A2I0R6I5"/>
<evidence type="ECO:0000256" key="1">
    <source>
        <dbReference type="ARBA" id="ARBA00010641"/>
    </source>
</evidence>
<dbReference type="InterPro" id="IPR039425">
    <property type="entry name" value="RNA_pol_sigma-70-like"/>
</dbReference>
<dbReference type="Pfam" id="PF04542">
    <property type="entry name" value="Sigma70_r2"/>
    <property type="match status" value="1"/>
</dbReference>
<accession>A0A2I0R6I5</accession>
<dbReference type="InterPro" id="IPR014284">
    <property type="entry name" value="RNA_pol_sigma-70_dom"/>
</dbReference>
<dbReference type="SUPFAM" id="SSF88946">
    <property type="entry name" value="Sigma2 domain of RNA polymerase sigma factors"/>
    <property type="match status" value="1"/>
</dbReference>
<organism evidence="7 8">
    <name type="scientific">Brumimicrobium salinarum</name>
    <dbReference type="NCBI Taxonomy" id="2058658"/>
    <lineage>
        <taxon>Bacteria</taxon>
        <taxon>Pseudomonadati</taxon>
        <taxon>Bacteroidota</taxon>
        <taxon>Flavobacteriia</taxon>
        <taxon>Flavobacteriales</taxon>
        <taxon>Crocinitomicaceae</taxon>
        <taxon>Brumimicrobium</taxon>
    </lineage>
</organism>
<protein>
    <submittedName>
        <fullName evidence="7">RNA polymerase subunit sigma</fullName>
    </submittedName>
</protein>
<dbReference type="RefSeq" id="WP_101333314.1">
    <property type="nucleotide sequence ID" value="NZ_PJNI01000001.1"/>
</dbReference>
<dbReference type="PANTHER" id="PTHR43133">
    <property type="entry name" value="RNA POLYMERASE ECF-TYPE SIGMA FACTO"/>
    <property type="match status" value="1"/>
</dbReference>
<evidence type="ECO:0000259" key="5">
    <source>
        <dbReference type="Pfam" id="PF04542"/>
    </source>
</evidence>
<sequence length="170" mass="20286">MSTVEFNNTLTSMESYLLAFAMNYTKNLEDAKDLTQETMLKAIRYKDYYKPKTNFKAWIFTIMKNTFINQYRRKVRSKTIFDNSTDLYLLNNSTENRDSPYNYIADGEVNAKIDLLSDEYKRPFELHYLGFKYKEIAEKLDIPLGTVKSRIFIARKKLMDLLPEYKHYNN</sequence>
<comment type="caution">
    <text evidence="7">The sequence shown here is derived from an EMBL/GenBank/DDBJ whole genome shotgun (WGS) entry which is preliminary data.</text>
</comment>
<evidence type="ECO:0000256" key="3">
    <source>
        <dbReference type="ARBA" id="ARBA00023082"/>
    </source>
</evidence>
<reference evidence="7 8" key="1">
    <citation type="submission" date="2017-12" db="EMBL/GenBank/DDBJ databases">
        <title>The draft genome sequence of Brumimicrobium saltpan LHR20.</title>
        <authorList>
            <person name="Do Z.-J."/>
            <person name="Luo H.-R."/>
        </authorList>
    </citation>
    <scope>NUCLEOTIDE SEQUENCE [LARGE SCALE GENOMIC DNA]</scope>
    <source>
        <strain evidence="7 8">LHR20</strain>
    </source>
</reference>
<dbReference type="InterPro" id="IPR036388">
    <property type="entry name" value="WH-like_DNA-bd_sf"/>
</dbReference>
<dbReference type="EMBL" id="PJNI01000001">
    <property type="protein sequence ID" value="PKR82169.1"/>
    <property type="molecule type" value="Genomic_DNA"/>
</dbReference>
<dbReference type="OrthoDB" id="9795666at2"/>
<keyword evidence="2" id="KW-0805">Transcription regulation</keyword>
<proteinExistence type="inferred from homology"/>
<name>A0A2I0R6I5_9FLAO</name>
<feature type="domain" description="RNA polymerase sigma-70 region 2" evidence="5">
    <location>
        <begin position="16"/>
        <end position="76"/>
    </location>
</feature>
<gene>
    <name evidence="7" type="ORF">CW751_02205</name>
</gene>
<dbReference type="NCBIfam" id="TIGR02937">
    <property type="entry name" value="sigma70-ECF"/>
    <property type="match status" value="1"/>
</dbReference>
<evidence type="ECO:0000256" key="2">
    <source>
        <dbReference type="ARBA" id="ARBA00023015"/>
    </source>
</evidence>
<keyword evidence="3" id="KW-0731">Sigma factor</keyword>
<evidence type="ECO:0000259" key="6">
    <source>
        <dbReference type="Pfam" id="PF08281"/>
    </source>
</evidence>
<dbReference type="Proteomes" id="UP000236654">
    <property type="component" value="Unassembled WGS sequence"/>
</dbReference>
<keyword evidence="4" id="KW-0804">Transcription</keyword>
<dbReference type="InterPro" id="IPR013249">
    <property type="entry name" value="RNA_pol_sigma70_r4_t2"/>
</dbReference>
<dbReference type="InterPro" id="IPR007627">
    <property type="entry name" value="RNA_pol_sigma70_r2"/>
</dbReference>
<keyword evidence="8" id="KW-1185">Reference proteome</keyword>
<evidence type="ECO:0000256" key="4">
    <source>
        <dbReference type="ARBA" id="ARBA00023163"/>
    </source>
</evidence>
<dbReference type="GO" id="GO:0006352">
    <property type="term" value="P:DNA-templated transcription initiation"/>
    <property type="evidence" value="ECO:0007669"/>
    <property type="project" value="InterPro"/>
</dbReference>
<dbReference type="GO" id="GO:0003677">
    <property type="term" value="F:DNA binding"/>
    <property type="evidence" value="ECO:0007669"/>
    <property type="project" value="InterPro"/>
</dbReference>